<comment type="pathway">
    <text evidence="8">Aminoacyl-tRNA biosynthesis; selenocysteinyl-tRNA(Sec) biosynthesis; selenocysteinyl-tRNA(Sec) from L-seryl-tRNA(Sec) (bacterial route): step 1/1.</text>
</comment>
<keyword evidence="3 8" id="KW-0808">Transferase</keyword>
<evidence type="ECO:0000256" key="6">
    <source>
        <dbReference type="ARBA" id="ARBA00023266"/>
    </source>
</evidence>
<dbReference type="Gene3D" id="3.90.1150.180">
    <property type="match status" value="1"/>
</dbReference>
<dbReference type="PANTHER" id="PTHR32328:SF0">
    <property type="entry name" value="L-SERYL-TRNA(SEC) SELENIUM TRANSFERASE"/>
    <property type="match status" value="1"/>
</dbReference>
<comment type="caution">
    <text evidence="10">The sequence shown here is derived from an EMBL/GenBank/DDBJ whole genome shotgun (WGS) entry which is preliminary data.</text>
</comment>
<protein>
    <recommendedName>
        <fullName evidence="8">L-seryl-tRNA(Sec) selenium transferase</fullName>
        <ecNumber evidence="8">2.9.1.1</ecNumber>
    </recommendedName>
    <alternativeName>
        <fullName evidence="8">Selenocysteine synthase</fullName>
        <shortName evidence="8">Sec synthase</shortName>
    </alternativeName>
    <alternativeName>
        <fullName evidence="8">Selenocysteinyl-tRNA(Sec) synthase</fullName>
    </alternativeName>
</protein>
<dbReference type="PANTHER" id="PTHR32328">
    <property type="entry name" value="L-SERYL-TRNA(SEC) SELENIUM TRANSFERASE"/>
    <property type="match status" value="1"/>
</dbReference>
<dbReference type="EMBL" id="PJNH01000001">
    <property type="protein sequence ID" value="PKR78724.1"/>
    <property type="molecule type" value="Genomic_DNA"/>
</dbReference>
<evidence type="ECO:0000256" key="4">
    <source>
        <dbReference type="ARBA" id="ARBA00022898"/>
    </source>
</evidence>
<evidence type="ECO:0000256" key="5">
    <source>
        <dbReference type="ARBA" id="ARBA00022917"/>
    </source>
</evidence>
<keyword evidence="2 8" id="KW-0963">Cytoplasm</keyword>
<dbReference type="GO" id="GO:0001717">
    <property type="term" value="P:conversion of seryl-tRNAsec to selenocys-tRNAsec"/>
    <property type="evidence" value="ECO:0007669"/>
    <property type="project" value="UniProtKB-UniRule"/>
</dbReference>
<evidence type="ECO:0000256" key="3">
    <source>
        <dbReference type="ARBA" id="ARBA00022679"/>
    </source>
</evidence>
<dbReference type="InterPro" id="IPR015424">
    <property type="entry name" value="PyrdxlP-dep_Trfase"/>
</dbReference>
<keyword evidence="4 8" id="KW-0663">Pyridoxal phosphate</keyword>
<keyword evidence="11" id="KW-1185">Reference proteome</keyword>
<comment type="function">
    <text evidence="8">Converts seryl-tRNA(Sec) to selenocysteinyl-tRNA(Sec) required for selenoprotein biosynthesis.</text>
</comment>
<dbReference type="InterPro" id="IPR015421">
    <property type="entry name" value="PyrdxlP-dep_Trfase_major"/>
</dbReference>
<dbReference type="RefSeq" id="WP_101330467.1">
    <property type="nucleotide sequence ID" value="NZ_PJNH01000001.1"/>
</dbReference>
<feature type="modified residue" description="N6-(pyridoxal phosphate)lysine" evidence="8 9">
    <location>
        <position position="297"/>
    </location>
</feature>
<evidence type="ECO:0000256" key="2">
    <source>
        <dbReference type="ARBA" id="ARBA00022490"/>
    </source>
</evidence>
<gene>
    <name evidence="8 10" type="primary">selA</name>
    <name evidence="10" type="ORF">CEY16_02915</name>
</gene>
<sequence>MSRESLRKIPPVHQILSSKKLTTFAQDQHLPQQLLKSSVQKVVDELRQELIKKTGDELNTDDFESLITDRVIVKVNDYFSPNLKRVINATGTVLHTNLGRARLAEQAVSRVTDVARNYSTLEYDQSRGKRGSRHRLVEDYICELTGAEAAIVVNNNAASVYMVLSAFSKGYEAIVSRGELVEIGGSFRVSSIMEESGTSLREVGTTNKTHLSDYEQAISDKTKMLMKVHTSNFHMIGFTEEVDRKELSALAKREGILYFEDLGSGMLYDLTSCGIGSEPLVKEVAEHADLVSFSADKLLGGPQAGIIAGKKHLIDQLKKHQLARVLRIDKMSYAALEETLKLTLKDSETSKKEIPTLRDILQTQAQIKNRVEIFLNDLPSSTDMEVTPVELQSQVGGGTLPEVVLDSYGVSLRVKNKIAEKLATELRSAHIPIVSRIDHESVLLDFRTIDISEERDLKQAIKTIMETL</sequence>
<comment type="similarity">
    <text evidence="7 8">Belongs to the SelA family.</text>
</comment>
<evidence type="ECO:0000256" key="1">
    <source>
        <dbReference type="ARBA" id="ARBA00001933"/>
    </source>
</evidence>
<dbReference type="HAMAP" id="MF_00423">
    <property type="entry name" value="SelA"/>
    <property type="match status" value="1"/>
</dbReference>
<dbReference type="EC" id="2.9.1.1" evidence="8"/>
<proteinExistence type="inferred from homology"/>
<evidence type="ECO:0000256" key="9">
    <source>
        <dbReference type="PIRSR" id="PIRSR618319-50"/>
    </source>
</evidence>
<dbReference type="NCBIfam" id="TIGR00474">
    <property type="entry name" value="selA"/>
    <property type="match status" value="1"/>
</dbReference>
<dbReference type="GO" id="GO:0001514">
    <property type="term" value="P:selenocysteine incorporation"/>
    <property type="evidence" value="ECO:0007669"/>
    <property type="project" value="UniProtKB-UniRule"/>
</dbReference>
<dbReference type="GO" id="GO:0004125">
    <property type="term" value="F:L-seryl-tRNA(Sec) selenium transferase activity"/>
    <property type="evidence" value="ECO:0007669"/>
    <property type="project" value="UniProtKB-UniRule"/>
</dbReference>
<dbReference type="UniPathway" id="UPA00906">
    <property type="reaction ID" value="UER00896"/>
</dbReference>
<keyword evidence="5 8" id="KW-0648">Protein biosynthesis</keyword>
<dbReference type="InterPro" id="IPR004534">
    <property type="entry name" value="SelA_trans"/>
</dbReference>
<dbReference type="OrthoDB" id="9787096at2"/>
<name>A0A2I0QWN4_9BACI</name>
<organism evidence="10 11">
    <name type="scientific">Halalkalibacillus sediminis</name>
    <dbReference type="NCBI Taxonomy" id="2018042"/>
    <lineage>
        <taxon>Bacteria</taxon>
        <taxon>Bacillati</taxon>
        <taxon>Bacillota</taxon>
        <taxon>Bacilli</taxon>
        <taxon>Bacillales</taxon>
        <taxon>Bacillaceae</taxon>
        <taxon>Halalkalibacillus</taxon>
    </lineage>
</organism>
<dbReference type="InterPro" id="IPR018319">
    <property type="entry name" value="SelA-like"/>
</dbReference>
<dbReference type="Gene3D" id="3.40.640.10">
    <property type="entry name" value="Type I PLP-dependent aspartate aminotransferase-like (Major domain)"/>
    <property type="match status" value="1"/>
</dbReference>
<comment type="subcellular location">
    <subcellularLocation>
        <location evidence="8">Cytoplasm</location>
    </subcellularLocation>
</comment>
<dbReference type="Pfam" id="PF03841">
    <property type="entry name" value="SelA"/>
    <property type="match status" value="1"/>
</dbReference>
<comment type="cofactor">
    <cofactor evidence="1 8 9">
        <name>pyridoxal 5'-phosphate</name>
        <dbReference type="ChEBI" id="CHEBI:597326"/>
    </cofactor>
</comment>
<evidence type="ECO:0000256" key="8">
    <source>
        <dbReference type="HAMAP-Rule" id="MF_00423"/>
    </source>
</evidence>
<comment type="catalytic activity">
    <reaction evidence="8">
        <text>L-seryl-tRNA(Sec) + selenophosphate + H(+) = L-selenocysteinyl-tRNA(Sec) + phosphate</text>
        <dbReference type="Rhea" id="RHEA:22728"/>
        <dbReference type="Rhea" id="RHEA-COMP:9742"/>
        <dbReference type="Rhea" id="RHEA-COMP:9743"/>
        <dbReference type="ChEBI" id="CHEBI:15378"/>
        <dbReference type="ChEBI" id="CHEBI:16144"/>
        <dbReference type="ChEBI" id="CHEBI:43474"/>
        <dbReference type="ChEBI" id="CHEBI:78533"/>
        <dbReference type="ChEBI" id="CHEBI:78573"/>
        <dbReference type="EC" id="2.9.1.1"/>
    </reaction>
</comment>
<evidence type="ECO:0000313" key="10">
    <source>
        <dbReference type="EMBL" id="PKR78724.1"/>
    </source>
</evidence>
<evidence type="ECO:0000313" key="11">
    <source>
        <dbReference type="Proteomes" id="UP000243524"/>
    </source>
</evidence>
<dbReference type="SUPFAM" id="SSF53383">
    <property type="entry name" value="PLP-dependent transferases"/>
    <property type="match status" value="1"/>
</dbReference>
<dbReference type="Proteomes" id="UP000243524">
    <property type="component" value="Unassembled WGS sequence"/>
</dbReference>
<reference evidence="10 11" key="1">
    <citation type="submission" date="2017-06" db="EMBL/GenBank/DDBJ databases">
        <title>the draft geome sequence of Illustriluteabacillus marina B3227.</title>
        <authorList>
            <person name="He R.-H."/>
            <person name="Du Z.-J."/>
        </authorList>
    </citation>
    <scope>NUCLEOTIDE SEQUENCE [LARGE SCALE GENOMIC DNA]</scope>
    <source>
        <strain evidence="10 11">B3227</strain>
    </source>
</reference>
<dbReference type="AlphaFoldDB" id="A0A2I0QWN4"/>
<evidence type="ECO:0000256" key="7">
    <source>
        <dbReference type="ARBA" id="ARBA00044507"/>
    </source>
</evidence>
<accession>A0A2I0QWN4</accession>
<dbReference type="GO" id="GO:0005737">
    <property type="term" value="C:cytoplasm"/>
    <property type="evidence" value="ECO:0007669"/>
    <property type="project" value="UniProtKB-SubCell"/>
</dbReference>
<keyword evidence="6 8" id="KW-0711">Selenium</keyword>